<dbReference type="EMBL" id="CP041217">
    <property type="protein sequence ID" value="QDH19897.1"/>
    <property type="molecule type" value="Genomic_DNA"/>
</dbReference>
<name>A0A4Y6UU79_SACBS</name>
<dbReference type="Proteomes" id="UP000316968">
    <property type="component" value="Chromosome"/>
</dbReference>
<protein>
    <submittedName>
        <fullName evidence="3">Uncharacterized protein</fullName>
    </submittedName>
</protein>
<reference evidence="3 4" key="1">
    <citation type="submission" date="2019-06" db="EMBL/GenBank/DDBJ databases">
        <title>Saccharibacillus brassicae sp. nov., an endophytic bacterium isolated from Chinese cabbage seeds (Brassica pekinensis).</title>
        <authorList>
            <person name="Jiang L."/>
            <person name="Lee J."/>
            <person name="Kim S.W."/>
        </authorList>
    </citation>
    <scope>NUCLEOTIDE SEQUENCE [LARGE SCALE GENOMIC DNA]</scope>
    <source>
        <strain evidence="4">KCTC 43072 / ATSA2</strain>
    </source>
</reference>
<dbReference type="RefSeq" id="WP_141446284.1">
    <property type="nucleotide sequence ID" value="NZ_CP041217.1"/>
</dbReference>
<keyword evidence="4" id="KW-1185">Reference proteome</keyword>
<evidence type="ECO:0000313" key="4">
    <source>
        <dbReference type="Proteomes" id="UP000316968"/>
    </source>
</evidence>
<feature type="chain" id="PRO_5039562653" evidence="2">
    <location>
        <begin position="18"/>
        <end position="361"/>
    </location>
</feature>
<accession>A0A4Y6UU79</accession>
<gene>
    <name evidence="3" type="ORF">FFV09_02865</name>
</gene>
<dbReference type="Gene3D" id="6.10.250.3150">
    <property type="match status" value="1"/>
</dbReference>
<organism evidence="3 4">
    <name type="scientific">Saccharibacillus brassicae</name>
    <dbReference type="NCBI Taxonomy" id="2583377"/>
    <lineage>
        <taxon>Bacteria</taxon>
        <taxon>Bacillati</taxon>
        <taxon>Bacillota</taxon>
        <taxon>Bacilli</taxon>
        <taxon>Bacillales</taxon>
        <taxon>Paenibacillaceae</taxon>
        <taxon>Saccharibacillus</taxon>
    </lineage>
</organism>
<feature type="signal peptide" evidence="2">
    <location>
        <begin position="1"/>
        <end position="17"/>
    </location>
</feature>
<proteinExistence type="predicted"/>
<dbReference type="OrthoDB" id="2657928at2"/>
<evidence type="ECO:0000313" key="3">
    <source>
        <dbReference type="EMBL" id="QDH19897.1"/>
    </source>
</evidence>
<keyword evidence="2" id="KW-0732">Signal</keyword>
<evidence type="ECO:0000256" key="1">
    <source>
        <dbReference type="SAM" id="Coils"/>
    </source>
</evidence>
<evidence type="ECO:0000256" key="2">
    <source>
        <dbReference type="SAM" id="SignalP"/>
    </source>
</evidence>
<feature type="coiled-coil region" evidence="1">
    <location>
        <begin position="46"/>
        <end position="80"/>
    </location>
</feature>
<feature type="coiled-coil region" evidence="1">
    <location>
        <begin position="158"/>
        <end position="185"/>
    </location>
</feature>
<keyword evidence="1" id="KW-0175">Coiled coil</keyword>
<sequence length="361" mass="41179">MSKRVCAVMLAASLAFASGAESARAESFGGDWTPEQRELLQDTLSLSELRRDVERIAEEQEQLALERRQLGLEIDALESRVADNRELTATLVRAQYLQSRRPMLLSLLNARSLGEFNRLYGYYRIAVRYNEDALLSFREDTDALESRRGALAANSERLEQVKTGIEEQQRRLRSLQEDIDSGLLESGDPASLNRLAEELDAYWNNVGLYEVDEYFSQLASASSELPDFLQSSGKLKVSGLGTRYTIELTDQELNGFLRSRSADFDNFSFAFEDGRVIAEGRRDRLTLRIEGRYTLQTEPQNAVLFHVDKLVFNGLELPESTRRELEQKYDLGFYPQQVAPVEVNDVEMQQGRLRIRLQLTL</sequence>
<dbReference type="KEGG" id="saca:FFV09_02865"/>
<dbReference type="AlphaFoldDB" id="A0A4Y6UU79"/>